<name>A0A1H3IA91_9ACTN</name>
<proteinExistence type="predicted"/>
<reference evidence="2" key="1">
    <citation type="submission" date="2016-10" db="EMBL/GenBank/DDBJ databases">
        <authorList>
            <person name="Varghese N."/>
            <person name="Submissions S."/>
        </authorList>
    </citation>
    <scope>NUCLEOTIDE SEQUENCE [LARGE SCALE GENOMIC DNA]</scope>
    <source>
        <strain evidence="2">DSM 45245</strain>
    </source>
</reference>
<evidence type="ECO:0000313" key="2">
    <source>
        <dbReference type="Proteomes" id="UP000242415"/>
    </source>
</evidence>
<dbReference type="InterPro" id="IPR027417">
    <property type="entry name" value="P-loop_NTPase"/>
</dbReference>
<protein>
    <submittedName>
        <fullName evidence="1">Uncharacterized protein</fullName>
    </submittedName>
</protein>
<organism evidence="1 2">
    <name type="scientific">Micromonospora pattaloongensis</name>
    <dbReference type="NCBI Taxonomy" id="405436"/>
    <lineage>
        <taxon>Bacteria</taxon>
        <taxon>Bacillati</taxon>
        <taxon>Actinomycetota</taxon>
        <taxon>Actinomycetes</taxon>
        <taxon>Micromonosporales</taxon>
        <taxon>Micromonosporaceae</taxon>
        <taxon>Micromonospora</taxon>
    </lineage>
</organism>
<gene>
    <name evidence="1" type="ORF">SAMN05444365_1011186</name>
</gene>
<dbReference type="STRING" id="405436.SAMN05444365_1011186"/>
<dbReference type="Proteomes" id="UP000242415">
    <property type="component" value="Unassembled WGS sequence"/>
</dbReference>
<accession>A0A1H3IA91</accession>
<dbReference type="AlphaFoldDB" id="A0A1H3IA91"/>
<evidence type="ECO:0000313" key="1">
    <source>
        <dbReference type="EMBL" id="SDY24646.1"/>
    </source>
</evidence>
<keyword evidence="2" id="KW-1185">Reference proteome</keyword>
<dbReference type="EMBL" id="FNPH01000001">
    <property type="protein sequence ID" value="SDY24646.1"/>
    <property type="molecule type" value="Genomic_DNA"/>
</dbReference>
<dbReference type="Gene3D" id="3.40.50.300">
    <property type="entry name" value="P-loop containing nucleotide triphosphate hydrolases"/>
    <property type="match status" value="1"/>
</dbReference>
<sequence>MIGIADIRVVHCQVPAQTAFDRVQRRQDEIATRRAHADAYLGDHQTHAVGHHGFQRVRLDVPAVEVDTSDGYRPGLDEIVAFVNAGR</sequence>